<sequence length="388" mass="40593">MNLWLTFKLALSRITAAKVRSALTMLGIIIGVSAVVALTAVGQGAQQGIDSSLASLGANQITVSASTPTGLEEKDAAAIGDIEGVLKISTEVRTVGSIAYGSESIGATIIGVSPEYANLGNPDLAIGAFLPTSPGLQNSRVVVMSARGADELSLTKESIGDTVRVDGLAFTVIGVLDDADGFGSGANVYITQEAARSLFSKSPFLSVIRIQAESQEAVSPVEYRVESFLRYSKNVRNDDDATFIIFNQAALQDTIRTVTGTLGILITGIAGISLVVGGIGIMNIMLVSVRERTREIGVRRAIGARQSQILTQFLMEAVVLSTLGGLIGLTIGQLASYGFSVLGGWDFFIDPTTVFVALGFSALVGVVFGVWPARTAAKLQPVDALRFE</sequence>
<evidence type="ECO:0000256" key="7">
    <source>
        <dbReference type="SAM" id="Phobius"/>
    </source>
</evidence>
<gene>
    <name evidence="10" type="ORF">UFOPK1684_00346</name>
    <name evidence="11" type="ORF">UFOPK2158_00464</name>
</gene>
<dbReference type="GO" id="GO:0022857">
    <property type="term" value="F:transmembrane transporter activity"/>
    <property type="evidence" value="ECO:0007669"/>
    <property type="project" value="TreeGrafter"/>
</dbReference>
<keyword evidence="2" id="KW-1003">Cell membrane</keyword>
<evidence type="ECO:0000256" key="3">
    <source>
        <dbReference type="ARBA" id="ARBA00022692"/>
    </source>
</evidence>
<feature type="transmembrane region" description="Helical" evidence="7">
    <location>
        <begin position="352"/>
        <end position="371"/>
    </location>
</feature>
<evidence type="ECO:0000259" key="9">
    <source>
        <dbReference type="Pfam" id="PF12704"/>
    </source>
</evidence>
<keyword evidence="3 7" id="KW-0812">Transmembrane</keyword>
<evidence type="ECO:0000256" key="6">
    <source>
        <dbReference type="ARBA" id="ARBA00038076"/>
    </source>
</evidence>
<dbReference type="EMBL" id="CAEZVY010000035">
    <property type="protein sequence ID" value="CAB4639633.1"/>
    <property type="molecule type" value="Genomic_DNA"/>
</dbReference>
<dbReference type="InterPro" id="IPR025857">
    <property type="entry name" value="MacB_PCD"/>
</dbReference>
<comment type="similarity">
    <text evidence="6">Belongs to the ABC-4 integral membrane protein family.</text>
</comment>
<dbReference type="GO" id="GO:0005886">
    <property type="term" value="C:plasma membrane"/>
    <property type="evidence" value="ECO:0007669"/>
    <property type="project" value="UniProtKB-SubCell"/>
</dbReference>
<dbReference type="PANTHER" id="PTHR30572">
    <property type="entry name" value="MEMBRANE COMPONENT OF TRANSPORTER-RELATED"/>
    <property type="match status" value="1"/>
</dbReference>
<dbReference type="Pfam" id="PF12704">
    <property type="entry name" value="MacB_PCD"/>
    <property type="match status" value="1"/>
</dbReference>
<reference evidence="10" key="1">
    <citation type="submission" date="2020-05" db="EMBL/GenBank/DDBJ databases">
        <authorList>
            <person name="Chiriac C."/>
            <person name="Salcher M."/>
            <person name="Ghai R."/>
            <person name="Kavagutti S V."/>
        </authorList>
    </citation>
    <scope>NUCLEOTIDE SEQUENCE</scope>
</reference>
<dbReference type="InterPro" id="IPR003838">
    <property type="entry name" value="ABC3_permease_C"/>
</dbReference>
<dbReference type="EMBL" id="CAEZTM010000009">
    <property type="protein sequence ID" value="CAB4564672.1"/>
    <property type="molecule type" value="Genomic_DNA"/>
</dbReference>
<protein>
    <submittedName>
        <fullName evidence="10">Unannotated protein</fullName>
    </submittedName>
</protein>
<evidence type="ECO:0000256" key="5">
    <source>
        <dbReference type="ARBA" id="ARBA00023136"/>
    </source>
</evidence>
<proteinExistence type="inferred from homology"/>
<evidence type="ECO:0000259" key="8">
    <source>
        <dbReference type="Pfam" id="PF02687"/>
    </source>
</evidence>
<dbReference type="PANTHER" id="PTHR30572:SF4">
    <property type="entry name" value="ABC TRANSPORTER PERMEASE YTRF"/>
    <property type="match status" value="1"/>
</dbReference>
<keyword evidence="4 7" id="KW-1133">Transmembrane helix</keyword>
<feature type="domain" description="MacB-like periplasmic core" evidence="9">
    <location>
        <begin position="21"/>
        <end position="226"/>
    </location>
</feature>
<comment type="subcellular location">
    <subcellularLocation>
        <location evidence="1">Cell membrane</location>
        <topology evidence="1">Multi-pass membrane protein</topology>
    </subcellularLocation>
</comment>
<dbReference type="InterPro" id="IPR050250">
    <property type="entry name" value="Macrolide_Exporter_MacB"/>
</dbReference>
<evidence type="ECO:0000256" key="2">
    <source>
        <dbReference type="ARBA" id="ARBA00022475"/>
    </source>
</evidence>
<organism evidence="10">
    <name type="scientific">freshwater metagenome</name>
    <dbReference type="NCBI Taxonomy" id="449393"/>
    <lineage>
        <taxon>unclassified sequences</taxon>
        <taxon>metagenomes</taxon>
        <taxon>ecological metagenomes</taxon>
    </lineage>
</organism>
<feature type="transmembrane region" description="Helical" evidence="7">
    <location>
        <begin position="21"/>
        <end position="42"/>
    </location>
</feature>
<feature type="domain" description="ABC3 transporter permease C-terminal" evidence="8">
    <location>
        <begin position="269"/>
        <end position="381"/>
    </location>
</feature>
<accession>A0A6J6DKJ8</accession>
<dbReference type="Pfam" id="PF02687">
    <property type="entry name" value="FtsX"/>
    <property type="match status" value="1"/>
</dbReference>
<name>A0A6J6DKJ8_9ZZZZ</name>
<dbReference type="AlphaFoldDB" id="A0A6J6DKJ8"/>
<evidence type="ECO:0000256" key="4">
    <source>
        <dbReference type="ARBA" id="ARBA00022989"/>
    </source>
</evidence>
<keyword evidence="5 7" id="KW-0472">Membrane</keyword>
<feature type="transmembrane region" description="Helical" evidence="7">
    <location>
        <begin position="262"/>
        <end position="289"/>
    </location>
</feature>
<evidence type="ECO:0000313" key="11">
    <source>
        <dbReference type="EMBL" id="CAB4639633.1"/>
    </source>
</evidence>
<evidence type="ECO:0000313" key="10">
    <source>
        <dbReference type="EMBL" id="CAB4564672.1"/>
    </source>
</evidence>
<feature type="transmembrane region" description="Helical" evidence="7">
    <location>
        <begin position="309"/>
        <end position="332"/>
    </location>
</feature>
<evidence type="ECO:0000256" key="1">
    <source>
        <dbReference type="ARBA" id="ARBA00004651"/>
    </source>
</evidence>